<comment type="caution">
    <text evidence="7">The sequence shown here is derived from an EMBL/GenBank/DDBJ whole genome shotgun (WGS) entry which is preliminary data.</text>
</comment>
<evidence type="ECO:0000256" key="5">
    <source>
        <dbReference type="ARBA" id="ARBA00023136"/>
    </source>
</evidence>
<keyword evidence="2" id="KW-1003">Cell membrane</keyword>
<keyword evidence="4 6" id="KW-1133">Transmembrane helix</keyword>
<dbReference type="Pfam" id="PF09678">
    <property type="entry name" value="Caa3_CtaG"/>
    <property type="match status" value="1"/>
</dbReference>
<protein>
    <submittedName>
        <fullName evidence="7">Cytochrome c oxidase assembly factor CtaG</fullName>
    </submittedName>
</protein>
<evidence type="ECO:0000313" key="7">
    <source>
        <dbReference type="EMBL" id="MFC7745691.1"/>
    </source>
</evidence>
<evidence type="ECO:0000256" key="2">
    <source>
        <dbReference type="ARBA" id="ARBA00022475"/>
    </source>
</evidence>
<evidence type="ECO:0000313" key="8">
    <source>
        <dbReference type="Proteomes" id="UP001596620"/>
    </source>
</evidence>
<proteinExistence type="predicted"/>
<evidence type="ECO:0000256" key="4">
    <source>
        <dbReference type="ARBA" id="ARBA00022989"/>
    </source>
</evidence>
<feature type="transmembrane region" description="Helical" evidence="6">
    <location>
        <begin position="157"/>
        <end position="177"/>
    </location>
</feature>
<feature type="transmembrane region" description="Helical" evidence="6">
    <location>
        <begin position="87"/>
        <end position="106"/>
    </location>
</feature>
<comment type="subcellular location">
    <subcellularLocation>
        <location evidence="1">Cell membrane</location>
        <topology evidence="1">Multi-pass membrane protein</topology>
    </subcellularLocation>
</comment>
<keyword evidence="3 6" id="KW-0812">Transmembrane</keyword>
<gene>
    <name evidence="7" type="primary">ctaG</name>
    <name evidence="7" type="ORF">ACFQU8_00365</name>
</gene>
<evidence type="ECO:0000256" key="1">
    <source>
        <dbReference type="ARBA" id="ARBA00004651"/>
    </source>
</evidence>
<sequence length="309" mass="34882">MWLDLQIFGFRALWSPYFLSFVLGIALLYYFVTGPYRHKFGGAGQDRPSMKQQLFFYGGLLLLYAVKGAPVDLLGHIMLTGHMVQMAIYYLVFPIFIIEGIPTWLWDKVVNRRGVKPVLKVLTKPVISLLLFNVLFSLYHFPAIFEFSQTSQMVHSSISLIILAAAFIVWWPILAPFKEFNYMSPLGKIFYIFANGVLITPACALLIFATDPIYATYTSEGSWIQALALCVPPDVLQGLNPAISGPEMFSPFTIREDQQLGGIVMKLMQEITYGILLAIVFFKGFAQYPEKVDSLPDQPYEQGKGQTQT</sequence>
<feature type="transmembrane region" description="Helical" evidence="6">
    <location>
        <begin position="126"/>
        <end position="145"/>
    </location>
</feature>
<feature type="transmembrane region" description="Helical" evidence="6">
    <location>
        <begin position="12"/>
        <end position="33"/>
    </location>
</feature>
<keyword evidence="5 6" id="KW-0472">Membrane</keyword>
<dbReference type="NCBIfam" id="TIGR02737">
    <property type="entry name" value="caa3_CtaG"/>
    <property type="match status" value="1"/>
</dbReference>
<feature type="transmembrane region" description="Helical" evidence="6">
    <location>
        <begin position="189"/>
        <end position="209"/>
    </location>
</feature>
<evidence type="ECO:0000256" key="3">
    <source>
        <dbReference type="ARBA" id="ARBA00022692"/>
    </source>
</evidence>
<organism evidence="7 8">
    <name type="scientific">Lentibacillus kimchii</name>
    <dbReference type="NCBI Taxonomy" id="1542911"/>
    <lineage>
        <taxon>Bacteria</taxon>
        <taxon>Bacillati</taxon>
        <taxon>Bacillota</taxon>
        <taxon>Bacilli</taxon>
        <taxon>Bacillales</taxon>
        <taxon>Bacillaceae</taxon>
        <taxon>Lentibacillus</taxon>
    </lineage>
</organism>
<dbReference type="RefSeq" id="WP_382357169.1">
    <property type="nucleotide sequence ID" value="NZ_JBHTGR010000001.1"/>
</dbReference>
<evidence type="ECO:0000256" key="6">
    <source>
        <dbReference type="SAM" id="Phobius"/>
    </source>
</evidence>
<dbReference type="Proteomes" id="UP001596620">
    <property type="component" value="Unassembled WGS sequence"/>
</dbReference>
<reference evidence="8" key="1">
    <citation type="journal article" date="2019" name="Int. J. Syst. Evol. Microbiol.">
        <title>The Global Catalogue of Microorganisms (GCM) 10K type strain sequencing project: providing services to taxonomists for standard genome sequencing and annotation.</title>
        <authorList>
            <consortium name="The Broad Institute Genomics Platform"/>
            <consortium name="The Broad Institute Genome Sequencing Center for Infectious Disease"/>
            <person name="Wu L."/>
            <person name="Ma J."/>
        </authorList>
    </citation>
    <scope>NUCLEOTIDE SEQUENCE [LARGE SCALE GENOMIC DNA]</scope>
    <source>
        <strain evidence="8">JCM 30234</strain>
    </source>
</reference>
<dbReference type="EMBL" id="JBHTGR010000001">
    <property type="protein sequence ID" value="MFC7745691.1"/>
    <property type="molecule type" value="Genomic_DNA"/>
</dbReference>
<feature type="transmembrane region" description="Helical" evidence="6">
    <location>
        <begin position="54"/>
        <end position="75"/>
    </location>
</feature>
<accession>A0ABW2URG2</accession>
<dbReference type="InterPro" id="IPR019108">
    <property type="entry name" value="Caa3_assmbl_CtaG-rel"/>
</dbReference>
<keyword evidence="8" id="KW-1185">Reference proteome</keyword>
<name>A0ABW2URG2_9BACI</name>
<dbReference type="InterPro" id="IPR014108">
    <property type="entry name" value="Caa3-assmbl_CtaG"/>
</dbReference>